<sequence length="418" mass="44676">MKISRRGAAAATLALVAALGLSACSAGTGSSASGGTKDVTFWGSWSSAEQVAQINKQVAAFNKDQSQYKVTYAAQNLVEQKLLTGEASGQVPDVVLWDRGQTSLYVSKGALQSIDDLVKKDSVDLDQFYSEPTAEMTVDKKVYGLPILVDNRSLFYNKKILDKAGVSVPTTWDELKNVAQKVTTVEGGKTTVAGFMLDDPGLFNMWLQQAGGTMLNKDESKTDFNNEKGLEVLDFWKSLQQEKVFQQGFGAGTDPFAANKAAMKYDGPWDISTYNGVDGLDYGVAEPLAGPDGDKGAVTGGFGLVVPKGAKNVDGAWAFMKWWATQPANGVSFGKIAGWVPANKEAASNEFFTADPHYAAIVKALSYAKIRPTVAGYSDVEGKALIPALQKFMSGELSAKDALAQAQEQGDQILAQNR</sequence>
<keyword evidence="3 4" id="KW-0732">Signal</keyword>
<keyword evidence="2" id="KW-0813">Transport</keyword>
<dbReference type="SUPFAM" id="SSF53850">
    <property type="entry name" value="Periplasmic binding protein-like II"/>
    <property type="match status" value="1"/>
</dbReference>
<gene>
    <name evidence="5" type="ORF">GCM10017584_08890</name>
</gene>
<dbReference type="PROSITE" id="PS51257">
    <property type="entry name" value="PROKAR_LIPOPROTEIN"/>
    <property type="match status" value="1"/>
</dbReference>
<dbReference type="PANTHER" id="PTHR30061">
    <property type="entry name" value="MALTOSE-BINDING PERIPLASMIC PROTEIN"/>
    <property type="match status" value="1"/>
</dbReference>
<dbReference type="Pfam" id="PF13416">
    <property type="entry name" value="SBP_bac_8"/>
    <property type="match status" value="1"/>
</dbReference>
<comment type="caution">
    <text evidence="5">The sequence shown here is derived from an EMBL/GenBank/DDBJ whole genome shotgun (WGS) entry which is preliminary data.</text>
</comment>
<dbReference type="AlphaFoldDB" id="A0A9W6LYX5"/>
<evidence type="ECO:0000313" key="5">
    <source>
        <dbReference type="EMBL" id="GLJ75315.1"/>
    </source>
</evidence>
<evidence type="ECO:0000256" key="1">
    <source>
        <dbReference type="ARBA" id="ARBA00008520"/>
    </source>
</evidence>
<feature type="chain" id="PRO_5040974986" evidence="4">
    <location>
        <begin position="26"/>
        <end position="418"/>
    </location>
</feature>
<keyword evidence="6" id="KW-1185">Reference proteome</keyword>
<proteinExistence type="inferred from homology"/>
<dbReference type="Gene3D" id="3.40.190.10">
    <property type="entry name" value="Periplasmic binding protein-like II"/>
    <property type="match status" value="1"/>
</dbReference>
<evidence type="ECO:0000256" key="3">
    <source>
        <dbReference type="ARBA" id="ARBA00022729"/>
    </source>
</evidence>
<feature type="signal peptide" evidence="4">
    <location>
        <begin position="1"/>
        <end position="25"/>
    </location>
</feature>
<dbReference type="EMBL" id="BSEN01000003">
    <property type="protein sequence ID" value="GLJ75315.1"/>
    <property type="molecule type" value="Genomic_DNA"/>
</dbReference>
<organism evidence="5 6">
    <name type="scientific">Leifsonia poae</name>
    <dbReference type="NCBI Taxonomy" id="110933"/>
    <lineage>
        <taxon>Bacteria</taxon>
        <taxon>Bacillati</taxon>
        <taxon>Actinomycetota</taxon>
        <taxon>Actinomycetes</taxon>
        <taxon>Micrococcales</taxon>
        <taxon>Microbacteriaceae</taxon>
        <taxon>Leifsonia</taxon>
    </lineage>
</organism>
<dbReference type="RefSeq" id="WP_271176001.1">
    <property type="nucleotide sequence ID" value="NZ_BAAAJO010000001.1"/>
</dbReference>
<dbReference type="InterPro" id="IPR006059">
    <property type="entry name" value="SBP"/>
</dbReference>
<evidence type="ECO:0000313" key="6">
    <source>
        <dbReference type="Proteomes" id="UP001142372"/>
    </source>
</evidence>
<evidence type="ECO:0000256" key="2">
    <source>
        <dbReference type="ARBA" id="ARBA00022448"/>
    </source>
</evidence>
<evidence type="ECO:0000256" key="4">
    <source>
        <dbReference type="SAM" id="SignalP"/>
    </source>
</evidence>
<dbReference type="PANTHER" id="PTHR30061:SF50">
    <property type="entry name" value="MALTOSE_MALTODEXTRIN-BINDING PERIPLASMIC PROTEIN"/>
    <property type="match status" value="1"/>
</dbReference>
<dbReference type="GO" id="GO:1901982">
    <property type="term" value="F:maltose binding"/>
    <property type="evidence" value="ECO:0007669"/>
    <property type="project" value="TreeGrafter"/>
</dbReference>
<accession>A0A9W6LYX5</accession>
<dbReference type="GO" id="GO:0055052">
    <property type="term" value="C:ATP-binding cassette (ABC) transporter complex, substrate-binding subunit-containing"/>
    <property type="evidence" value="ECO:0007669"/>
    <property type="project" value="TreeGrafter"/>
</dbReference>
<reference evidence="5" key="2">
    <citation type="submission" date="2023-01" db="EMBL/GenBank/DDBJ databases">
        <authorList>
            <person name="Sun Q."/>
            <person name="Evtushenko L."/>
        </authorList>
    </citation>
    <scope>NUCLEOTIDE SEQUENCE</scope>
    <source>
        <strain evidence="5">VKM Ac-1401</strain>
    </source>
</reference>
<dbReference type="PROSITE" id="PS51318">
    <property type="entry name" value="TAT"/>
    <property type="match status" value="1"/>
</dbReference>
<comment type="similarity">
    <text evidence="1">Belongs to the bacterial solute-binding protein 1 family.</text>
</comment>
<dbReference type="Proteomes" id="UP001142372">
    <property type="component" value="Unassembled WGS sequence"/>
</dbReference>
<protein>
    <submittedName>
        <fullName evidence="5">Sugar ABC transporter substrate-binding protein</fullName>
    </submittedName>
</protein>
<name>A0A9W6LYX5_9MICO</name>
<dbReference type="CDD" id="cd14748">
    <property type="entry name" value="PBP2_UgpB"/>
    <property type="match status" value="1"/>
</dbReference>
<dbReference type="InterPro" id="IPR006311">
    <property type="entry name" value="TAT_signal"/>
</dbReference>
<dbReference type="GO" id="GO:0042956">
    <property type="term" value="P:maltodextrin transmembrane transport"/>
    <property type="evidence" value="ECO:0007669"/>
    <property type="project" value="TreeGrafter"/>
</dbReference>
<reference evidence="5" key="1">
    <citation type="journal article" date="2014" name="Int. J. Syst. Evol. Microbiol.">
        <title>Complete genome sequence of Corynebacterium casei LMG S-19264T (=DSM 44701T), isolated from a smear-ripened cheese.</title>
        <authorList>
            <consortium name="US DOE Joint Genome Institute (JGI-PGF)"/>
            <person name="Walter F."/>
            <person name="Albersmeier A."/>
            <person name="Kalinowski J."/>
            <person name="Ruckert C."/>
        </authorList>
    </citation>
    <scope>NUCLEOTIDE SEQUENCE</scope>
    <source>
        <strain evidence="5">VKM Ac-1401</strain>
    </source>
</reference>
<dbReference type="GO" id="GO:0015768">
    <property type="term" value="P:maltose transport"/>
    <property type="evidence" value="ECO:0007669"/>
    <property type="project" value="TreeGrafter"/>
</dbReference>